<evidence type="ECO:0000313" key="3">
    <source>
        <dbReference type="EMBL" id="WAK84815.1"/>
    </source>
</evidence>
<reference evidence="3" key="1">
    <citation type="submission" date="2022-04" db="EMBL/GenBank/DDBJ databases">
        <title>Plastid genome of Amicula sp.</title>
        <authorList>
            <person name="Gastineau R."/>
            <person name="Li C."/>
            <person name="Ashworth M.P."/>
            <person name="Witkowski A."/>
            <person name="Turmel M."/>
            <person name="Gorecka E."/>
            <person name="Frankovich T."/>
            <person name="Wachnicka A."/>
            <person name="Lobban C.S."/>
            <person name="Theriot E.C."/>
            <person name="Otis C."/>
            <person name="Dabek P."/>
            <person name="Binczewska A."/>
            <person name="Lemieux C."/>
        </authorList>
    </citation>
    <scope>NUCLEOTIDE SEQUENCE</scope>
    <source>
        <strain evidence="3">GU52X-4 cfCalB7</strain>
    </source>
</reference>
<feature type="compositionally biased region" description="Basic residues" evidence="1">
    <location>
        <begin position="163"/>
        <end position="174"/>
    </location>
</feature>
<feature type="compositionally biased region" description="Low complexity" evidence="1">
    <location>
        <begin position="195"/>
        <end position="206"/>
    </location>
</feature>
<feature type="transmembrane region" description="Helical" evidence="2">
    <location>
        <begin position="6"/>
        <end position="24"/>
    </location>
</feature>
<evidence type="ECO:0000256" key="1">
    <source>
        <dbReference type="SAM" id="MobiDB-lite"/>
    </source>
</evidence>
<feature type="compositionally biased region" description="Basic residues" evidence="1">
    <location>
        <begin position="207"/>
        <end position="218"/>
    </location>
</feature>
<dbReference type="EMBL" id="ON390793">
    <property type="protein sequence ID" value="WAK84815.1"/>
    <property type="molecule type" value="Genomic_DNA"/>
</dbReference>
<keyword evidence="3" id="KW-0934">Plastid</keyword>
<accession>A0A9E8YZ66</accession>
<evidence type="ECO:0000256" key="2">
    <source>
        <dbReference type="SAM" id="Phobius"/>
    </source>
</evidence>
<organism evidence="3">
    <name type="scientific">Amicula sp. isolate GU52X-4 cfCalB7</name>
    <dbReference type="NCBI Taxonomy" id="3003489"/>
    <lineage>
        <taxon>Eukaryota</taxon>
        <taxon>Sar</taxon>
        <taxon>Stramenopiles</taxon>
        <taxon>Ochrophyta</taxon>
        <taxon>Bacillariophyta</taxon>
        <taxon>Bacillariophyceae</taxon>
        <taxon>Bacillariophycidae</taxon>
        <taxon>Naviculales</taxon>
        <taxon>Naviculaceae</taxon>
        <taxon>Amicula</taxon>
    </lineage>
</organism>
<gene>
    <name evidence="3" type="primary">orf513a</name>
</gene>
<keyword evidence="2" id="KW-0472">Membrane</keyword>
<feature type="region of interest" description="Disordered" evidence="1">
    <location>
        <begin position="68"/>
        <end position="129"/>
    </location>
</feature>
<dbReference type="AlphaFoldDB" id="A0A9E8YZ66"/>
<proteinExistence type="predicted"/>
<sequence length="513" mass="56932">MRRFLFKGLIRIPFILTFIGVFIYSYQRSGKFRQSVLSALVAVSVLSGGRFIPPALANEVEVSNVETSPTGRVIPNRRQSGQVGGRVLKSGQGSGNPGYPGGDGSSDPSGDDDEICPVEGLKLPNDGGSVQDFKELVDWLKNQKQLLEEECEDQENTGSLKTKINKKKLSKKNQKSINSGKAKSPHSKEVKNTKGPKGSSSKSSTSSKRKSKSYKKKQLMNNSSSSKQKKRKKNTTIYDVKAGTLPTLEPSQFPQANIPTQQLTTKSKVQIQVEQAIAENEKPQNLDQTTELSKVAKQAQAYLQALKTKAENRTKTQMAGFLLEDGVTVDIDKCLAEINRRAQLLNRSDFKCSKETFIALATEQGDVFSNTAREAISLKQAEIEGHYKNPRRENYGQPRGLDAVIESKNYTHAEAKNPVGSEILANFYENQTITKQGRDIGRKFIYQQKYWSNPKKYSQLDGINMSAYFPAKPEHVLGVIDLLDVPAHEKAILEESIRKGAKNSSHLIFLNNK</sequence>
<keyword evidence="2" id="KW-1133">Transmembrane helix</keyword>
<geneLocation type="plastid" evidence="3"/>
<protein>
    <submittedName>
        <fullName evidence="3">Uncharacterized protein</fullName>
    </submittedName>
</protein>
<keyword evidence="2" id="KW-0812">Transmembrane</keyword>
<feature type="compositionally biased region" description="Gly residues" evidence="1">
    <location>
        <begin position="92"/>
        <end position="104"/>
    </location>
</feature>
<feature type="region of interest" description="Disordered" evidence="1">
    <location>
        <begin position="150"/>
        <end position="237"/>
    </location>
</feature>
<name>A0A9E8YZ66_9STRA</name>